<dbReference type="SUPFAM" id="SSF55681">
    <property type="entry name" value="Class II aaRS and biotin synthetases"/>
    <property type="match status" value="1"/>
</dbReference>
<evidence type="ECO:0000259" key="5">
    <source>
        <dbReference type="PROSITE" id="PS51733"/>
    </source>
</evidence>
<dbReference type="CDD" id="cd16442">
    <property type="entry name" value="BPL"/>
    <property type="match status" value="1"/>
</dbReference>
<keyword evidence="2" id="KW-0092">Biotin</keyword>
<feature type="domain" description="BPL/LPL catalytic" evidence="5">
    <location>
        <begin position="5"/>
        <end position="179"/>
    </location>
</feature>
<dbReference type="InterPro" id="IPR004408">
    <property type="entry name" value="Biotin_CoA_COase_ligase"/>
</dbReference>
<name>A0A7W7NST1_9SPHN</name>
<dbReference type="EC" id="6.3.4.15" evidence="3"/>
<dbReference type="PROSITE" id="PS51733">
    <property type="entry name" value="BPL_LPL_CATALYTIC"/>
    <property type="match status" value="1"/>
</dbReference>
<keyword evidence="7" id="KW-1185">Reference proteome</keyword>
<keyword evidence="1 6" id="KW-0436">Ligase</keyword>
<dbReference type="PANTHER" id="PTHR12835">
    <property type="entry name" value="BIOTIN PROTEIN LIGASE"/>
    <property type="match status" value="1"/>
</dbReference>
<dbReference type="Pfam" id="PF03099">
    <property type="entry name" value="BPL_LplA_LipB"/>
    <property type="match status" value="1"/>
</dbReference>
<dbReference type="EMBL" id="JACHLN010000002">
    <property type="protein sequence ID" value="MBB4838984.1"/>
    <property type="molecule type" value="Genomic_DNA"/>
</dbReference>
<dbReference type="Gene3D" id="2.30.30.100">
    <property type="match status" value="1"/>
</dbReference>
<proteinExistence type="predicted"/>
<accession>A0A7W7NST1</accession>
<dbReference type="InterPro" id="IPR004143">
    <property type="entry name" value="BPL_LPL_catalytic"/>
</dbReference>
<gene>
    <name evidence="6" type="ORF">HNP52_002053</name>
</gene>
<organism evidence="6 7">
    <name type="scientific">Sphingomonas kyeonggiensis</name>
    <dbReference type="NCBI Taxonomy" id="1268553"/>
    <lineage>
        <taxon>Bacteria</taxon>
        <taxon>Pseudomonadati</taxon>
        <taxon>Pseudomonadota</taxon>
        <taxon>Alphaproteobacteria</taxon>
        <taxon>Sphingomonadales</taxon>
        <taxon>Sphingomonadaceae</taxon>
        <taxon>Sphingomonas</taxon>
    </lineage>
</organism>
<dbReference type="NCBIfam" id="TIGR00121">
    <property type="entry name" value="birA_ligase"/>
    <property type="match status" value="1"/>
</dbReference>
<dbReference type="AlphaFoldDB" id="A0A7W7NST1"/>
<reference evidence="6 7" key="1">
    <citation type="submission" date="2020-08" db="EMBL/GenBank/DDBJ databases">
        <title>Functional genomics of gut bacteria from endangered species of beetles.</title>
        <authorList>
            <person name="Carlos-Shanley C."/>
        </authorList>
    </citation>
    <scope>NUCLEOTIDE SEQUENCE [LARGE SCALE GENOMIC DNA]</scope>
    <source>
        <strain evidence="6 7">S00224</strain>
    </source>
</reference>
<evidence type="ECO:0000313" key="7">
    <source>
        <dbReference type="Proteomes" id="UP000575241"/>
    </source>
</evidence>
<evidence type="ECO:0000256" key="3">
    <source>
        <dbReference type="ARBA" id="ARBA00024227"/>
    </source>
</evidence>
<evidence type="ECO:0000256" key="2">
    <source>
        <dbReference type="ARBA" id="ARBA00023267"/>
    </source>
</evidence>
<protein>
    <recommendedName>
        <fullName evidence="3">biotin--[biotin carboxyl-carrier protein] ligase</fullName>
        <ecNumber evidence="3">6.3.4.15</ecNumber>
    </recommendedName>
</protein>
<evidence type="ECO:0000256" key="1">
    <source>
        <dbReference type="ARBA" id="ARBA00022598"/>
    </source>
</evidence>
<dbReference type="InterPro" id="IPR045864">
    <property type="entry name" value="aa-tRNA-synth_II/BPL/LPL"/>
</dbReference>
<dbReference type="Gene3D" id="3.30.930.10">
    <property type="entry name" value="Bira Bifunctional Protein, Domain 2"/>
    <property type="match status" value="1"/>
</dbReference>
<dbReference type="Pfam" id="PF02237">
    <property type="entry name" value="BPL_C"/>
    <property type="match status" value="1"/>
</dbReference>
<comment type="catalytic activity">
    <reaction evidence="4">
        <text>biotin + L-lysyl-[protein] + ATP = N(6)-biotinyl-L-lysyl-[protein] + AMP + diphosphate + H(+)</text>
        <dbReference type="Rhea" id="RHEA:11756"/>
        <dbReference type="Rhea" id="RHEA-COMP:9752"/>
        <dbReference type="Rhea" id="RHEA-COMP:10505"/>
        <dbReference type="ChEBI" id="CHEBI:15378"/>
        <dbReference type="ChEBI" id="CHEBI:29969"/>
        <dbReference type="ChEBI" id="CHEBI:30616"/>
        <dbReference type="ChEBI" id="CHEBI:33019"/>
        <dbReference type="ChEBI" id="CHEBI:57586"/>
        <dbReference type="ChEBI" id="CHEBI:83144"/>
        <dbReference type="ChEBI" id="CHEBI:456215"/>
        <dbReference type="EC" id="6.3.4.15"/>
    </reaction>
</comment>
<dbReference type="GO" id="GO:0005737">
    <property type="term" value="C:cytoplasm"/>
    <property type="evidence" value="ECO:0007669"/>
    <property type="project" value="TreeGrafter"/>
</dbReference>
<evidence type="ECO:0000313" key="6">
    <source>
        <dbReference type="EMBL" id="MBB4838984.1"/>
    </source>
</evidence>
<dbReference type="Proteomes" id="UP000575241">
    <property type="component" value="Unassembled WGS sequence"/>
</dbReference>
<dbReference type="InterPro" id="IPR003142">
    <property type="entry name" value="BPL_C"/>
</dbReference>
<dbReference type="GO" id="GO:0004077">
    <property type="term" value="F:biotin--[biotin carboxyl-carrier protein] ligase activity"/>
    <property type="evidence" value="ECO:0007669"/>
    <property type="project" value="UniProtKB-EC"/>
</dbReference>
<sequence>MDRRRREGAVLIATVRTVAETGSTNADMAELARSGASEGLWLRAERQTAGKGRQGRAWQSPLGNLYISTLVRTRAGEPSPATLALVAAVALDETARVFGVEPMLKWPNDLLVNGAKLSGILLERVGDAVILGFGVNLAHHPQDLDRRTTSFAAHGPAPDPQIFAETLAESFARWVSRWREGIAPIRERWLARAHPIDTALTARLADGSSIDGLFGGLDSEGALILRLADGTSHVIHAADVFLL</sequence>
<dbReference type="PANTHER" id="PTHR12835:SF5">
    <property type="entry name" value="BIOTIN--PROTEIN LIGASE"/>
    <property type="match status" value="1"/>
</dbReference>
<comment type="caution">
    <text evidence="6">The sequence shown here is derived from an EMBL/GenBank/DDBJ whole genome shotgun (WGS) entry which is preliminary data.</text>
</comment>
<evidence type="ECO:0000256" key="4">
    <source>
        <dbReference type="ARBA" id="ARBA00047846"/>
    </source>
</evidence>